<gene>
    <name evidence="15" type="ORF">BV898_18001</name>
</gene>
<keyword evidence="6" id="KW-0443">Lipid metabolism</keyword>
<evidence type="ECO:0000256" key="9">
    <source>
        <dbReference type="ARBA" id="ARBA00024191"/>
    </source>
</evidence>
<dbReference type="SUPFAM" id="SSF52374">
    <property type="entry name" value="Nucleotidylyl transferase"/>
    <property type="match status" value="2"/>
</dbReference>
<dbReference type="GO" id="GO:0005737">
    <property type="term" value="C:cytoplasm"/>
    <property type="evidence" value="ECO:0007669"/>
    <property type="project" value="TreeGrafter"/>
</dbReference>
<accession>A0A9X6NIL4</accession>
<keyword evidence="7" id="KW-0594">Phospholipid biosynthesis</keyword>
<dbReference type="GO" id="GO:0006646">
    <property type="term" value="P:phosphatidylethanolamine biosynthetic process"/>
    <property type="evidence" value="ECO:0007669"/>
    <property type="project" value="InterPro"/>
</dbReference>
<dbReference type="EC" id="2.7.7.14" evidence="10"/>
<keyword evidence="4" id="KW-0808">Transferase</keyword>
<feature type="region of interest" description="Disordered" evidence="13">
    <location>
        <begin position="1"/>
        <end position="23"/>
    </location>
</feature>
<evidence type="ECO:0000259" key="14">
    <source>
        <dbReference type="Pfam" id="PF01467"/>
    </source>
</evidence>
<organism evidence="15 16">
    <name type="scientific">Hypsibius exemplaris</name>
    <name type="common">Freshwater tardigrade</name>
    <dbReference type="NCBI Taxonomy" id="2072580"/>
    <lineage>
        <taxon>Eukaryota</taxon>
        <taxon>Metazoa</taxon>
        <taxon>Ecdysozoa</taxon>
        <taxon>Tardigrada</taxon>
        <taxon>Eutardigrada</taxon>
        <taxon>Parachela</taxon>
        <taxon>Hypsibioidea</taxon>
        <taxon>Hypsibiidae</taxon>
        <taxon>Hypsibius</taxon>
    </lineage>
</organism>
<dbReference type="CDD" id="cd02173">
    <property type="entry name" value="ECT"/>
    <property type="match status" value="1"/>
</dbReference>
<dbReference type="NCBIfam" id="TIGR00125">
    <property type="entry name" value="cyt_tran_rel"/>
    <property type="match status" value="2"/>
</dbReference>
<feature type="domain" description="Cytidyltransferase-like" evidence="14">
    <location>
        <begin position="35"/>
        <end position="159"/>
    </location>
</feature>
<proteinExistence type="inferred from homology"/>
<protein>
    <recommendedName>
        <fullName evidence="10">ethanolamine-phosphate cytidylyltransferase</fullName>
        <ecNumber evidence="10">2.7.7.14</ecNumber>
    </recommendedName>
    <alternativeName>
        <fullName evidence="11">CTP:phosphoethanolamine cytidylyltransferase</fullName>
    </alternativeName>
</protein>
<feature type="domain" description="Cytidyltransferase-like" evidence="14">
    <location>
        <begin position="220"/>
        <end position="310"/>
    </location>
</feature>
<dbReference type="InterPro" id="IPR004821">
    <property type="entry name" value="Cyt_trans-like"/>
</dbReference>
<evidence type="ECO:0000256" key="5">
    <source>
        <dbReference type="ARBA" id="ARBA00022695"/>
    </source>
</evidence>
<keyword evidence="16" id="KW-1185">Reference proteome</keyword>
<evidence type="ECO:0000256" key="8">
    <source>
        <dbReference type="ARBA" id="ARBA00023264"/>
    </source>
</evidence>
<comment type="similarity">
    <text evidence="2">Belongs to the cytidylyltransferase family.</text>
</comment>
<reference evidence="16" key="1">
    <citation type="submission" date="2017-01" db="EMBL/GenBank/DDBJ databases">
        <title>Comparative genomics of anhydrobiosis in the tardigrade Hypsibius dujardini.</title>
        <authorList>
            <person name="Yoshida Y."/>
            <person name="Koutsovoulos G."/>
            <person name="Laetsch D."/>
            <person name="Stevens L."/>
            <person name="Kumar S."/>
            <person name="Horikawa D."/>
            <person name="Ishino K."/>
            <person name="Komine S."/>
            <person name="Tomita M."/>
            <person name="Blaxter M."/>
            <person name="Arakawa K."/>
        </authorList>
    </citation>
    <scope>NUCLEOTIDE SEQUENCE [LARGE SCALE GENOMIC DNA]</scope>
    <source>
        <strain evidence="16">Z151</strain>
    </source>
</reference>
<evidence type="ECO:0000256" key="11">
    <source>
        <dbReference type="ARBA" id="ARBA00031473"/>
    </source>
</evidence>
<dbReference type="InterPro" id="IPR041723">
    <property type="entry name" value="CCT"/>
</dbReference>
<evidence type="ECO:0000256" key="7">
    <source>
        <dbReference type="ARBA" id="ARBA00023209"/>
    </source>
</evidence>
<evidence type="ECO:0000256" key="1">
    <source>
        <dbReference type="ARBA" id="ARBA00005189"/>
    </source>
</evidence>
<keyword evidence="8" id="KW-1208">Phospholipid metabolism</keyword>
<evidence type="ECO:0000256" key="12">
    <source>
        <dbReference type="SAM" id="Coils"/>
    </source>
</evidence>
<evidence type="ECO:0000256" key="2">
    <source>
        <dbReference type="ARBA" id="ARBA00010101"/>
    </source>
</evidence>
<keyword evidence="5 15" id="KW-0548">Nucleotidyltransferase</keyword>
<dbReference type="Gene3D" id="3.40.50.620">
    <property type="entry name" value="HUPs"/>
    <property type="match status" value="2"/>
</dbReference>
<sequence>MAEAEKLGSDNAAETHTKDGAVVESSDKKSFTRVWCDGCYDMVHFGHANSLRQAKEMGDYLIVGVHTDEEIRKHKGPPVFNEEERYRMVRAIKWVDEVVEGAPYVTTKDTLEKYNCAFCVHGDDITMTADGKDTYQEVKDAKLYRECQRTAGISTTDLVGRMLLLTRDHLNRSESEEAITSGKGESSPWTGASQFLQTSRKIMQFADTKGPKAGDRIVYVAGAFDLFHIGHLDFLEAAAKEGDYLIVGLHPDSVVNKYKGSNSPIMNLNERVLNTLAYRVVSEVVIGAPYAVSAELMDSFKVDVVVHGITPIFEDYDGADPYAEPKRRGKFKLIDSGNPLTTEDIITRILKNRLDFAERNKKKEKKEIAAYEEYRKQVPSSPKILN</sequence>
<dbReference type="GO" id="GO:0004306">
    <property type="term" value="F:ethanolamine-phosphate cytidylyltransferase activity"/>
    <property type="evidence" value="ECO:0007669"/>
    <property type="project" value="UniProtKB-EC"/>
</dbReference>
<name>A0A9X6NIL4_HYPEX</name>
<dbReference type="Proteomes" id="UP000192578">
    <property type="component" value="Unassembled WGS sequence"/>
</dbReference>
<keyword evidence="12" id="KW-0175">Coiled coil</keyword>
<dbReference type="PANTHER" id="PTHR45780">
    <property type="entry name" value="ETHANOLAMINE-PHOSPHATE CYTIDYLYLTRANSFERASE"/>
    <property type="match status" value="1"/>
</dbReference>
<dbReference type="FunFam" id="3.40.50.620:FF:000108">
    <property type="entry name" value="Ethanolamine-phosphate cytidylyltransferase isoform 2"/>
    <property type="match status" value="1"/>
</dbReference>
<evidence type="ECO:0000256" key="10">
    <source>
        <dbReference type="ARBA" id="ARBA00024221"/>
    </source>
</evidence>
<dbReference type="InterPro" id="IPR014729">
    <property type="entry name" value="Rossmann-like_a/b/a_fold"/>
</dbReference>
<dbReference type="AlphaFoldDB" id="A0A9X6NIL4"/>
<evidence type="ECO:0000313" key="15">
    <source>
        <dbReference type="EMBL" id="OWA53578.1"/>
    </source>
</evidence>
<dbReference type="PANTHER" id="PTHR45780:SF2">
    <property type="entry name" value="ETHANOLAMINE-PHOSPHATE CYTIDYLYLTRANSFERASE"/>
    <property type="match status" value="1"/>
</dbReference>
<evidence type="ECO:0000256" key="3">
    <source>
        <dbReference type="ARBA" id="ARBA00022516"/>
    </source>
</evidence>
<dbReference type="OrthoDB" id="40021at2759"/>
<feature type="coiled-coil region" evidence="12">
    <location>
        <begin position="347"/>
        <end position="374"/>
    </location>
</feature>
<dbReference type="Pfam" id="PF01467">
    <property type="entry name" value="CTP_transf_like"/>
    <property type="match status" value="2"/>
</dbReference>
<dbReference type="EMBL" id="MTYJ01000331">
    <property type="protein sequence ID" value="OWA53578.1"/>
    <property type="molecule type" value="Genomic_DNA"/>
</dbReference>
<evidence type="ECO:0000256" key="4">
    <source>
        <dbReference type="ARBA" id="ARBA00022679"/>
    </source>
</evidence>
<comment type="pathway">
    <text evidence="9">Phospholipid metabolism; phosphatidylethanolamine biosynthesis; phosphatidylethanolamine from ethanolamine: step 2/3.</text>
</comment>
<evidence type="ECO:0000313" key="16">
    <source>
        <dbReference type="Proteomes" id="UP000192578"/>
    </source>
</evidence>
<dbReference type="InterPro" id="IPR044608">
    <property type="entry name" value="Ect1/PCYT2"/>
</dbReference>
<dbReference type="CDD" id="cd02174">
    <property type="entry name" value="CCT"/>
    <property type="match status" value="1"/>
</dbReference>
<comment type="caution">
    <text evidence="15">The sequence shown here is derived from an EMBL/GenBank/DDBJ whole genome shotgun (WGS) entry which is preliminary data.</text>
</comment>
<keyword evidence="3" id="KW-0444">Lipid biosynthesis</keyword>
<evidence type="ECO:0000256" key="6">
    <source>
        <dbReference type="ARBA" id="ARBA00023098"/>
    </source>
</evidence>
<comment type="pathway">
    <text evidence="1">Lipid metabolism.</text>
</comment>
<evidence type="ECO:0000256" key="13">
    <source>
        <dbReference type="SAM" id="MobiDB-lite"/>
    </source>
</evidence>